<comment type="caution">
    <text evidence="1">The sequence shown here is derived from an EMBL/GenBank/DDBJ whole genome shotgun (WGS) entry which is preliminary data.</text>
</comment>
<gene>
    <name evidence="1" type="ORF">EC835_11416</name>
</gene>
<organism evidence="1 2">
    <name type="scientific">Providencia alcalifaciens</name>
    <dbReference type="NCBI Taxonomy" id="126385"/>
    <lineage>
        <taxon>Bacteria</taxon>
        <taxon>Pseudomonadati</taxon>
        <taxon>Pseudomonadota</taxon>
        <taxon>Gammaproteobacteria</taxon>
        <taxon>Enterobacterales</taxon>
        <taxon>Morganellaceae</taxon>
        <taxon>Providencia</taxon>
    </lineage>
</organism>
<dbReference type="RefSeq" id="WP_187129916.1">
    <property type="nucleotide sequence ID" value="NZ_SMAS01000014.1"/>
</dbReference>
<accession>A0A4R3NF30</accession>
<name>A0A4R3NF30_9GAMM</name>
<evidence type="ECO:0000313" key="1">
    <source>
        <dbReference type="EMBL" id="TCT28885.1"/>
    </source>
</evidence>
<dbReference type="EMBL" id="SMAS01000014">
    <property type="protein sequence ID" value="TCT28885.1"/>
    <property type="molecule type" value="Genomic_DNA"/>
</dbReference>
<reference evidence="1 2" key="1">
    <citation type="submission" date="2019-03" db="EMBL/GenBank/DDBJ databases">
        <title>Genomic analyses of the natural microbiome of Caenorhabditis elegans.</title>
        <authorList>
            <person name="Samuel B."/>
        </authorList>
    </citation>
    <scope>NUCLEOTIDE SEQUENCE [LARGE SCALE GENOMIC DNA]</scope>
    <source>
        <strain evidence="1 2">JUb102</strain>
    </source>
</reference>
<dbReference type="Proteomes" id="UP000295055">
    <property type="component" value="Unassembled WGS sequence"/>
</dbReference>
<protein>
    <submittedName>
        <fullName evidence="1">Uncharacterized protein</fullName>
    </submittedName>
</protein>
<proteinExistence type="predicted"/>
<dbReference type="AlphaFoldDB" id="A0A4R3NF30"/>
<sequence>MPIDNLFKTLIYSLRNQFNLIELISLNINALSDDDITIMMGNALQTINGLLSLYEEHKAFLSEEYKLELVIEDNDLIISTSLLPHRIICHLAYIELLQHRNSDVYTRHKNLMQQMGFIPQPIRNKLHYRVSSASYRFPKLVEALNGQVTKETIAKMNLILGDKNEVTSIRLRPKTRAVLHAYSDNLGISVSQIINIMIDGVIEQTFQYDFQQD</sequence>
<evidence type="ECO:0000313" key="2">
    <source>
        <dbReference type="Proteomes" id="UP000295055"/>
    </source>
</evidence>